<dbReference type="Gene3D" id="3.40.50.850">
    <property type="entry name" value="Isochorismatase-like"/>
    <property type="match status" value="1"/>
</dbReference>
<dbReference type="SUPFAM" id="SSF52499">
    <property type="entry name" value="Isochorismatase-like hydrolases"/>
    <property type="match status" value="1"/>
</dbReference>
<dbReference type="InterPro" id="IPR050272">
    <property type="entry name" value="Isochorismatase-like_hydrls"/>
</dbReference>
<dbReference type="InterPro" id="IPR000868">
    <property type="entry name" value="Isochorismatase-like_dom"/>
</dbReference>
<dbReference type="EMBL" id="CP147846">
    <property type="protein sequence ID" value="WXG69599.1"/>
    <property type="molecule type" value="Genomic_DNA"/>
</dbReference>
<name>A0ABZ2PKN7_9NOCA</name>
<evidence type="ECO:0000256" key="1">
    <source>
        <dbReference type="ARBA" id="ARBA00022801"/>
    </source>
</evidence>
<evidence type="ECO:0000259" key="2">
    <source>
        <dbReference type="Pfam" id="PF00857"/>
    </source>
</evidence>
<sequence length="214" mass="22664">MTAPRRALIVIDGQQEYFEGVLKIQYPPRTESLANIVTALEVAAAQDLPVAIVQHEMPEGSPAFVKGTPTFDLHPDIEAQLQPSWKRVVKQYSSVFAGTDVADWLKSENVDTVTIVGYMTNNCDLASSADAEALDLNVEILSDATGAINLANEAGTVSAEQLHKALMVLYHSNFAAVATTPDWTEAVKSGSALPSNNLVVSAAQGNEAVGAPSA</sequence>
<proteinExistence type="predicted"/>
<dbReference type="Proteomes" id="UP001432000">
    <property type="component" value="Chromosome"/>
</dbReference>
<dbReference type="Pfam" id="PF00857">
    <property type="entry name" value="Isochorismatase"/>
    <property type="match status" value="1"/>
</dbReference>
<dbReference type="RefSeq" id="WP_338890474.1">
    <property type="nucleotide sequence ID" value="NZ_CP147846.1"/>
</dbReference>
<dbReference type="InterPro" id="IPR036380">
    <property type="entry name" value="Isochorismatase-like_sf"/>
</dbReference>
<keyword evidence="4" id="KW-1185">Reference proteome</keyword>
<gene>
    <name evidence="3" type="ORF">WDS16_03310</name>
</gene>
<dbReference type="PANTHER" id="PTHR43540:SF6">
    <property type="entry name" value="ISOCHORISMATASE-LIKE DOMAIN-CONTAINING PROTEIN"/>
    <property type="match status" value="1"/>
</dbReference>
<reference evidence="3 4" key="1">
    <citation type="submission" date="2024-03" db="EMBL/GenBank/DDBJ databases">
        <title>Natural products discovery in diverse microorganisms through a two-stage MS feature dereplication strategy.</title>
        <authorList>
            <person name="Zhang R."/>
        </authorList>
    </citation>
    <scope>NUCLEOTIDE SEQUENCE [LARGE SCALE GENOMIC DNA]</scope>
    <source>
        <strain evidence="3 4">18930</strain>
    </source>
</reference>
<feature type="domain" description="Isochorismatase-like" evidence="2">
    <location>
        <begin position="7"/>
        <end position="180"/>
    </location>
</feature>
<keyword evidence="1" id="KW-0378">Hydrolase</keyword>
<evidence type="ECO:0000313" key="4">
    <source>
        <dbReference type="Proteomes" id="UP001432000"/>
    </source>
</evidence>
<accession>A0ABZ2PKN7</accession>
<protein>
    <submittedName>
        <fullName evidence="3">Isochorismatase family protein</fullName>
    </submittedName>
</protein>
<evidence type="ECO:0000313" key="3">
    <source>
        <dbReference type="EMBL" id="WXG69599.1"/>
    </source>
</evidence>
<dbReference type="PANTHER" id="PTHR43540">
    <property type="entry name" value="PEROXYUREIDOACRYLATE/UREIDOACRYLATE AMIDOHYDROLASE-RELATED"/>
    <property type="match status" value="1"/>
</dbReference>
<organism evidence="3 4">
    <name type="scientific">Rhodococcus sovatensis</name>
    <dbReference type="NCBI Taxonomy" id="1805840"/>
    <lineage>
        <taxon>Bacteria</taxon>
        <taxon>Bacillati</taxon>
        <taxon>Actinomycetota</taxon>
        <taxon>Actinomycetes</taxon>
        <taxon>Mycobacteriales</taxon>
        <taxon>Nocardiaceae</taxon>
        <taxon>Rhodococcus</taxon>
    </lineage>
</organism>